<sequence>MQIEIDYNRGNRMFIPHAMWMTFIERRANIERLIQSTVPSSSLIQDLFTAQAQEEIRNLNPIFKASHSPVLRFKKFHRIVSRKMNENVFNFDQSDFQLEIHSGRSLSNQRIKKIEYVVQSISSTTYNTYSYTIQPIISCNGHCRNIISDLTRNNIIKLQSLIHNQLSSPRYHNLIKYSWFKSDYINQRPEKFENPVEFSFDKNSTTCDNEDYSNITIVRFIVFI</sequence>
<dbReference type="STRING" id="34720.A0A195FBX3"/>
<name>A0A195FBX3_9HYME</name>
<evidence type="ECO:0000313" key="2">
    <source>
        <dbReference type="Proteomes" id="UP000078541"/>
    </source>
</evidence>
<dbReference type="Proteomes" id="UP000078541">
    <property type="component" value="Unassembled WGS sequence"/>
</dbReference>
<dbReference type="AlphaFoldDB" id="A0A195FBX3"/>
<proteinExistence type="predicted"/>
<gene>
    <name evidence="1" type="ORF">ALC56_07530</name>
</gene>
<organism evidence="1 2">
    <name type="scientific">Trachymyrmex septentrionalis</name>
    <dbReference type="NCBI Taxonomy" id="34720"/>
    <lineage>
        <taxon>Eukaryota</taxon>
        <taxon>Metazoa</taxon>
        <taxon>Ecdysozoa</taxon>
        <taxon>Arthropoda</taxon>
        <taxon>Hexapoda</taxon>
        <taxon>Insecta</taxon>
        <taxon>Pterygota</taxon>
        <taxon>Neoptera</taxon>
        <taxon>Endopterygota</taxon>
        <taxon>Hymenoptera</taxon>
        <taxon>Apocrita</taxon>
        <taxon>Aculeata</taxon>
        <taxon>Formicoidea</taxon>
        <taxon>Formicidae</taxon>
        <taxon>Myrmicinae</taxon>
        <taxon>Trachymyrmex</taxon>
    </lineage>
</organism>
<reference evidence="1 2" key="1">
    <citation type="submission" date="2016-03" db="EMBL/GenBank/DDBJ databases">
        <title>Trachymyrmex septentrionalis WGS genome.</title>
        <authorList>
            <person name="Nygaard S."/>
            <person name="Hu H."/>
            <person name="Boomsma J."/>
            <person name="Zhang G."/>
        </authorList>
    </citation>
    <scope>NUCLEOTIDE SEQUENCE [LARGE SCALE GENOMIC DNA]</scope>
    <source>
        <strain evidence="1">Tsep2-gDNA-1</strain>
        <tissue evidence="1">Whole body</tissue>
    </source>
</reference>
<evidence type="ECO:0000313" key="1">
    <source>
        <dbReference type="EMBL" id="KYN38130.1"/>
    </source>
</evidence>
<keyword evidence="2" id="KW-1185">Reference proteome</keyword>
<dbReference type="EMBL" id="KQ981677">
    <property type="protein sequence ID" value="KYN38130.1"/>
    <property type="molecule type" value="Genomic_DNA"/>
</dbReference>
<accession>A0A195FBX3</accession>
<protein>
    <submittedName>
        <fullName evidence="1">Uncharacterized protein</fullName>
    </submittedName>
</protein>